<dbReference type="Gene3D" id="3.30.2350.10">
    <property type="entry name" value="Pseudouridine synthase"/>
    <property type="match status" value="1"/>
</dbReference>
<comment type="similarity">
    <text evidence="1">Belongs to the pseudouridine synthase TruB family.</text>
</comment>
<dbReference type="InterPro" id="IPR014780">
    <property type="entry name" value="tRNA_psdUridine_synth_TruB"/>
</dbReference>
<dbReference type="GeneID" id="17088090"/>
<evidence type="ECO:0000313" key="6">
    <source>
        <dbReference type="EMBL" id="EME29282.1"/>
    </source>
</evidence>
<keyword evidence="7" id="KW-1185">Reference proteome</keyword>
<dbReference type="SUPFAM" id="SSF55120">
    <property type="entry name" value="Pseudouridine synthase"/>
    <property type="match status" value="1"/>
</dbReference>
<dbReference type="CDD" id="cd02573">
    <property type="entry name" value="PseudoU_synth_EcTruB"/>
    <property type="match status" value="1"/>
</dbReference>
<dbReference type="AlphaFoldDB" id="M2XGT5"/>
<dbReference type="InterPro" id="IPR020103">
    <property type="entry name" value="PsdUridine_synth_cat_dom_sf"/>
</dbReference>
<sequence>MRRLLFLRPFPVQTLKKKLSIIKPRFFCSVHSPSTSLSGIFPVRKPLHYTSFDVVKQIRSIILQDYKNSGKPCKWIKVGHGGTLDPFATGVLVIAVGSTCSQLERFLQGSKRYRATLKFGEETDTLDNTGTIVDTKPVPNISIDDIRSVLPRYMGVIEQVPPAYSAIHVNGKRAYEWARKGVAIELPKRKVRIDHIECTYCCMPIAEFSIECSGGTYIRRLLSDIVQQEWQTVGHLVALERTQQGPFLLSDAVSLQDLKQMSHIQCTMQRFAHFL</sequence>
<dbReference type="RefSeq" id="XP_005705802.1">
    <property type="nucleotide sequence ID" value="XM_005705745.1"/>
</dbReference>
<dbReference type="GO" id="GO:0006400">
    <property type="term" value="P:tRNA modification"/>
    <property type="evidence" value="ECO:0007669"/>
    <property type="project" value="TreeGrafter"/>
</dbReference>
<evidence type="ECO:0000256" key="3">
    <source>
        <dbReference type="ARBA" id="ARBA00022694"/>
    </source>
</evidence>
<evidence type="ECO:0000256" key="1">
    <source>
        <dbReference type="ARBA" id="ARBA00008999"/>
    </source>
</evidence>
<evidence type="ECO:0000256" key="2">
    <source>
        <dbReference type="ARBA" id="ARBA00012787"/>
    </source>
</evidence>
<dbReference type="Pfam" id="PF01509">
    <property type="entry name" value="TruB_N"/>
    <property type="match status" value="1"/>
</dbReference>
<dbReference type="Gramene" id="EME29282">
    <property type="protein sequence ID" value="EME29282"/>
    <property type="gene ID" value="Gasu_32910"/>
</dbReference>
<dbReference type="HAMAP" id="MF_01080">
    <property type="entry name" value="TruB_bact"/>
    <property type="match status" value="1"/>
</dbReference>
<dbReference type="OrthoDB" id="2811at2759"/>
<proteinExistence type="inferred from homology"/>
<dbReference type="eggNOG" id="KOG2529">
    <property type="taxonomic scope" value="Eukaryota"/>
</dbReference>
<dbReference type="InterPro" id="IPR002501">
    <property type="entry name" value="PsdUridine_synth_N"/>
</dbReference>
<dbReference type="NCBIfam" id="TIGR00431">
    <property type="entry name" value="TruB"/>
    <property type="match status" value="1"/>
</dbReference>
<keyword evidence="4 6" id="KW-0413">Isomerase</keyword>
<dbReference type="EMBL" id="KB454510">
    <property type="protein sequence ID" value="EME29282.1"/>
    <property type="molecule type" value="Genomic_DNA"/>
</dbReference>
<evidence type="ECO:0000256" key="4">
    <source>
        <dbReference type="ARBA" id="ARBA00023235"/>
    </source>
</evidence>
<dbReference type="GO" id="GO:1990481">
    <property type="term" value="P:mRNA pseudouridine synthesis"/>
    <property type="evidence" value="ECO:0007669"/>
    <property type="project" value="TreeGrafter"/>
</dbReference>
<dbReference type="PANTHER" id="PTHR13767:SF2">
    <property type="entry name" value="PSEUDOURIDYLATE SYNTHASE TRUB1"/>
    <property type="match status" value="1"/>
</dbReference>
<dbReference type="STRING" id="130081.M2XGT5"/>
<accession>M2XGT5</accession>
<evidence type="ECO:0000259" key="5">
    <source>
        <dbReference type="Pfam" id="PF01509"/>
    </source>
</evidence>
<dbReference type="EC" id="5.4.99.25" evidence="2"/>
<reference evidence="7" key="1">
    <citation type="journal article" date="2013" name="Science">
        <title>Gene transfer from bacteria and archaea facilitated evolution of an extremophilic eukaryote.</title>
        <authorList>
            <person name="Schonknecht G."/>
            <person name="Chen W.H."/>
            <person name="Ternes C.M."/>
            <person name="Barbier G.G."/>
            <person name="Shrestha R.P."/>
            <person name="Stanke M."/>
            <person name="Brautigam A."/>
            <person name="Baker B.J."/>
            <person name="Banfield J.F."/>
            <person name="Garavito R.M."/>
            <person name="Carr K."/>
            <person name="Wilkerson C."/>
            <person name="Rensing S.A."/>
            <person name="Gagneul D."/>
            <person name="Dickenson N.E."/>
            <person name="Oesterhelt C."/>
            <person name="Lercher M.J."/>
            <person name="Weber A.P."/>
        </authorList>
    </citation>
    <scope>NUCLEOTIDE SEQUENCE [LARGE SCALE GENOMIC DNA]</scope>
    <source>
        <strain evidence="7">074W</strain>
    </source>
</reference>
<protein>
    <recommendedName>
        <fullName evidence="2">tRNA pseudouridine(55) synthase</fullName>
        <ecNumber evidence="2">5.4.99.25</ecNumber>
    </recommendedName>
</protein>
<dbReference type="KEGG" id="gsl:Gasu_32910"/>
<name>M2XGT5_GALSU</name>
<feature type="domain" description="Pseudouridine synthase II N-terminal" evidence="5">
    <location>
        <begin position="75"/>
        <end position="218"/>
    </location>
</feature>
<dbReference type="GO" id="GO:0005634">
    <property type="term" value="C:nucleus"/>
    <property type="evidence" value="ECO:0007669"/>
    <property type="project" value="TreeGrafter"/>
</dbReference>
<dbReference type="GO" id="GO:0160148">
    <property type="term" value="F:tRNA pseudouridine(55) synthase activity"/>
    <property type="evidence" value="ECO:0007669"/>
    <property type="project" value="UniProtKB-EC"/>
</dbReference>
<dbReference type="Proteomes" id="UP000030680">
    <property type="component" value="Unassembled WGS sequence"/>
</dbReference>
<gene>
    <name evidence="6" type="ORF">Gasu_32910</name>
</gene>
<dbReference type="GO" id="GO:0003723">
    <property type="term" value="F:RNA binding"/>
    <property type="evidence" value="ECO:0007669"/>
    <property type="project" value="InterPro"/>
</dbReference>
<dbReference type="PANTHER" id="PTHR13767">
    <property type="entry name" value="TRNA-PSEUDOURIDINE SYNTHASE"/>
    <property type="match status" value="1"/>
</dbReference>
<dbReference type="OMA" id="CSHGTYI"/>
<evidence type="ECO:0000313" key="7">
    <source>
        <dbReference type="Proteomes" id="UP000030680"/>
    </source>
</evidence>
<organism evidence="6 7">
    <name type="scientific">Galdieria sulphuraria</name>
    <name type="common">Red alga</name>
    <dbReference type="NCBI Taxonomy" id="130081"/>
    <lineage>
        <taxon>Eukaryota</taxon>
        <taxon>Rhodophyta</taxon>
        <taxon>Bangiophyceae</taxon>
        <taxon>Galdieriales</taxon>
        <taxon>Galdieriaceae</taxon>
        <taxon>Galdieria</taxon>
    </lineage>
</organism>
<keyword evidence="3" id="KW-0819">tRNA processing</keyword>